<reference evidence="1 2" key="1">
    <citation type="journal article" date="2018" name="Sci. Rep.">
        <title>Comparative genomics provides insights into the lifestyle and reveals functional heterogeneity of dark septate endophytic fungi.</title>
        <authorList>
            <person name="Knapp D.G."/>
            <person name="Nemeth J.B."/>
            <person name="Barry K."/>
            <person name="Hainaut M."/>
            <person name="Henrissat B."/>
            <person name="Johnson J."/>
            <person name="Kuo A."/>
            <person name="Lim J.H.P."/>
            <person name="Lipzen A."/>
            <person name="Nolan M."/>
            <person name="Ohm R.A."/>
            <person name="Tamas L."/>
            <person name="Grigoriev I.V."/>
            <person name="Spatafora J.W."/>
            <person name="Nagy L.G."/>
            <person name="Kovacs G.M."/>
        </authorList>
    </citation>
    <scope>NUCLEOTIDE SEQUENCE [LARGE SCALE GENOMIC DNA]</scope>
    <source>
        <strain evidence="1 2">DSE2036</strain>
    </source>
</reference>
<evidence type="ECO:0000313" key="1">
    <source>
        <dbReference type="EMBL" id="PVH92938.1"/>
    </source>
</evidence>
<dbReference type="EMBL" id="KZ805631">
    <property type="protein sequence ID" value="PVH92938.1"/>
    <property type="molecule type" value="Genomic_DNA"/>
</dbReference>
<organism evidence="1 2">
    <name type="scientific">Periconia macrospinosa</name>
    <dbReference type="NCBI Taxonomy" id="97972"/>
    <lineage>
        <taxon>Eukaryota</taxon>
        <taxon>Fungi</taxon>
        <taxon>Dikarya</taxon>
        <taxon>Ascomycota</taxon>
        <taxon>Pezizomycotina</taxon>
        <taxon>Dothideomycetes</taxon>
        <taxon>Pleosporomycetidae</taxon>
        <taxon>Pleosporales</taxon>
        <taxon>Massarineae</taxon>
        <taxon>Periconiaceae</taxon>
        <taxon>Periconia</taxon>
    </lineage>
</organism>
<evidence type="ECO:0000313" key="2">
    <source>
        <dbReference type="Proteomes" id="UP000244855"/>
    </source>
</evidence>
<protein>
    <submittedName>
        <fullName evidence="1">Uncharacterized protein</fullName>
    </submittedName>
</protein>
<accession>A0A2V1D4J4</accession>
<keyword evidence="2" id="KW-1185">Reference proteome</keyword>
<dbReference type="AlphaFoldDB" id="A0A2V1D4J4"/>
<sequence>QAKPLSVIDIMATVFHEKISSTKEPHSLVIFEWSMSPEATGALFRRVTVEIAFSAVG</sequence>
<name>A0A2V1D4J4_9PLEO</name>
<gene>
    <name evidence="1" type="ORF">DM02DRAFT_542539</name>
</gene>
<proteinExistence type="predicted"/>
<feature type="non-terminal residue" evidence="1">
    <location>
        <position position="1"/>
    </location>
</feature>
<dbReference type="Proteomes" id="UP000244855">
    <property type="component" value="Unassembled WGS sequence"/>
</dbReference>